<dbReference type="PANTHER" id="PTHR47197:SF3">
    <property type="entry name" value="DIHYDRO-HEME D1 DEHYDROGENASE"/>
    <property type="match status" value="1"/>
</dbReference>
<evidence type="ECO:0000313" key="3">
    <source>
        <dbReference type="Proteomes" id="UP000321820"/>
    </source>
</evidence>
<sequence>MRAISALLTLVCLTGSLFAAPAKAVKPATPELMYLGVWPHTILVIDANQEKIVDKIDLPTDIARTLLLSPDCKKIIASTLRDNSILVIDLASKQILNRFSLDSGGIFTRLSGLTIDPGGKLLYAVGTDITKKTDRFEVGEPKLVVIDLDAKKITRSAEFGKEDALTSPRTNMKVSPDGKFLYMFRQSIFIYDTSTLKMVKKIELSKAEAPETSSLSLSPVEDPNAPEGKVVGIFNSSDPYVHQRIFGIAEIDLATQNYEMTPIGPSATSIQPMLMSPDRKYGYTVAVNGTHGNRVTEFWVFDLKTKKIISKKEFIGRTRLNFGITADGNKLLIYNAGYQVEVYDAKTLDLRSTIDLNGDTVSNLLVMPMMHH</sequence>
<name>A0A5B9E9T1_9BACT</name>
<dbReference type="Gene3D" id="2.130.10.10">
    <property type="entry name" value="YVTN repeat-like/Quinoprotein amine dehydrogenase"/>
    <property type="match status" value="1"/>
</dbReference>
<dbReference type="KEGG" id="talb:FTW19_10625"/>
<reference evidence="2 3" key="1">
    <citation type="submission" date="2019-08" db="EMBL/GenBank/DDBJ databases">
        <title>Complete genome sequence of Terriglobus albidus strain ORNL.</title>
        <authorList>
            <person name="Podar M."/>
        </authorList>
    </citation>
    <scope>NUCLEOTIDE SEQUENCE [LARGE SCALE GENOMIC DNA]</scope>
    <source>
        <strain evidence="2 3">ORNL</strain>
    </source>
</reference>
<dbReference type="OrthoDB" id="7221977at2"/>
<keyword evidence="3" id="KW-1185">Reference proteome</keyword>
<evidence type="ECO:0000313" key="2">
    <source>
        <dbReference type="EMBL" id="QEE28414.1"/>
    </source>
</evidence>
<dbReference type="InterPro" id="IPR051200">
    <property type="entry name" value="Host-pathogen_enzymatic-act"/>
</dbReference>
<dbReference type="InterPro" id="IPR015943">
    <property type="entry name" value="WD40/YVTN_repeat-like_dom_sf"/>
</dbReference>
<evidence type="ECO:0000256" key="1">
    <source>
        <dbReference type="SAM" id="SignalP"/>
    </source>
</evidence>
<gene>
    <name evidence="2" type="ORF">FTW19_10625</name>
</gene>
<feature type="chain" id="PRO_5022789239" description="YncE family protein" evidence="1">
    <location>
        <begin position="20"/>
        <end position="372"/>
    </location>
</feature>
<dbReference type="PANTHER" id="PTHR47197">
    <property type="entry name" value="PROTEIN NIRF"/>
    <property type="match status" value="1"/>
</dbReference>
<feature type="signal peptide" evidence="1">
    <location>
        <begin position="1"/>
        <end position="19"/>
    </location>
</feature>
<proteinExistence type="predicted"/>
<accession>A0A5B9E9T1</accession>
<dbReference type="AlphaFoldDB" id="A0A5B9E9T1"/>
<organism evidence="2 3">
    <name type="scientific">Terriglobus albidus</name>
    <dbReference type="NCBI Taxonomy" id="1592106"/>
    <lineage>
        <taxon>Bacteria</taxon>
        <taxon>Pseudomonadati</taxon>
        <taxon>Acidobacteriota</taxon>
        <taxon>Terriglobia</taxon>
        <taxon>Terriglobales</taxon>
        <taxon>Acidobacteriaceae</taxon>
        <taxon>Terriglobus</taxon>
    </lineage>
</organism>
<dbReference type="Proteomes" id="UP000321820">
    <property type="component" value="Chromosome"/>
</dbReference>
<dbReference type="SUPFAM" id="SSF50969">
    <property type="entry name" value="YVTN repeat-like/Quinoprotein amine dehydrogenase"/>
    <property type="match status" value="1"/>
</dbReference>
<keyword evidence="1" id="KW-0732">Signal</keyword>
<dbReference type="RefSeq" id="WP_147647604.1">
    <property type="nucleotide sequence ID" value="NZ_CP042806.1"/>
</dbReference>
<evidence type="ECO:0008006" key="4">
    <source>
        <dbReference type="Google" id="ProtNLM"/>
    </source>
</evidence>
<dbReference type="InterPro" id="IPR011044">
    <property type="entry name" value="Quino_amine_DH_bsu"/>
</dbReference>
<protein>
    <recommendedName>
        <fullName evidence="4">YncE family protein</fullName>
    </recommendedName>
</protein>
<dbReference type="EMBL" id="CP042806">
    <property type="protein sequence ID" value="QEE28414.1"/>
    <property type="molecule type" value="Genomic_DNA"/>
</dbReference>